<sequence>MKQLMSSPEHLREEAQKLQYHFYIFELFASAGITYETRTSLLELLDQIIQHVGGSSGVFTSTLGLQKLSDIIQIVFNVDIPEGSAPPPRKPQISKSYKVHIHPDTSQRKKPRGDIWSNSRRQGGKVLSYWCFSPGYTMNDLVRYGVRSIILTSGTLCPLSSFTMEMQM</sequence>
<evidence type="ECO:0000313" key="3">
    <source>
        <dbReference type="Proteomes" id="UP001176940"/>
    </source>
</evidence>
<dbReference type="EMBL" id="CAUEEQ010007554">
    <property type="protein sequence ID" value="CAJ0931197.1"/>
    <property type="molecule type" value="Genomic_DNA"/>
</dbReference>
<organism evidence="2 3">
    <name type="scientific">Ranitomeya imitator</name>
    <name type="common">mimic poison frog</name>
    <dbReference type="NCBI Taxonomy" id="111125"/>
    <lineage>
        <taxon>Eukaryota</taxon>
        <taxon>Metazoa</taxon>
        <taxon>Chordata</taxon>
        <taxon>Craniata</taxon>
        <taxon>Vertebrata</taxon>
        <taxon>Euteleostomi</taxon>
        <taxon>Amphibia</taxon>
        <taxon>Batrachia</taxon>
        <taxon>Anura</taxon>
        <taxon>Neobatrachia</taxon>
        <taxon>Hyloidea</taxon>
        <taxon>Dendrobatidae</taxon>
        <taxon>Dendrobatinae</taxon>
        <taxon>Ranitomeya</taxon>
    </lineage>
</organism>
<dbReference type="InterPro" id="IPR045028">
    <property type="entry name" value="DinG/Rad3-like"/>
</dbReference>
<reference evidence="2" key="1">
    <citation type="submission" date="2023-07" db="EMBL/GenBank/DDBJ databases">
        <authorList>
            <person name="Stuckert A."/>
        </authorList>
    </citation>
    <scope>NUCLEOTIDE SEQUENCE</scope>
</reference>
<dbReference type="Proteomes" id="UP001176940">
    <property type="component" value="Unassembled WGS sequence"/>
</dbReference>
<dbReference type="PANTHER" id="PTHR11472">
    <property type="entry name" value="DNA REPAIR DEAD HELICASE RAD3/XP-D SUBFAMILY MEMBER"/>
    <property type="match status" value="1"/>
</dbReference>
<dbReference type="InterPro" id="IPR057498">
    <property type="entry name" value="Rtel1_ARCH"/>
</dbReference>
<keyword evidence="3" id="KW-1185">Reference proteome</keyword>
<evidence type="ECO:0000259" key="1">
    <source>
        <dbReference type="Pfam" id="PF23109"/>
    </source>
</evidence>
<protein>
    <recommendedName>
        <fullName evidence="1">Rtel1 helicase ARCH domain-containing protein</fullName>
    </recommendedName>
</protein>
<proteinExistence type="predicted"/>
<feature type="domain" description="Rtel1 helicase ARCH" evidence="1">
    <location>
        <begin position="23"/>
        <end position="134"/>
    </location>
</feature>
<name>A0ABN9L539_9NEOB</name>
<accession>A0ABN9L539</accession>
<evidence type="ECO:0000313" key="2">
    <source>
        <dbReference type="EMBL" id="CAJ0931197.1"/>
    </source>
</evidence>
<comment type="caution">
    <text evidence="2">The sequence shown here is derived from an EMBL/GenBank/DDBJ whole genome shotgun (WGS) entry which is preliminary data.</text>
</comment>
<gene>
    <name evidence="2" type="ORF">RIMI_LOCUS4634022</name>
</gene>
<dbReference type="PANTHER" id="PTHR11472:SF34">
    <property type="entry name" value="REGULATOR OF TELOMERE ELONGATION HELICASE 1"/>
    <property type="match status" value="1"/>
</dbReference>
<dbReference type="Pfam" id="PF23109">
    <property type="entry name" value="ARCH_RTEL1"/>
    <property type="match status" value="1"/>
</dbReference>